<evidence type="ECO:0000313" key="2">
    <source>
        <dbReference type="Proteomes" id="UP000004095"/>
    </source>
</evidence>
<reference evidence="1 2" key="1">
    <citation type="submission" date="2007-01" db="EMBL/GenBank/DDBJ databases">
        <authorList>
            <person name="Haygood M."/>
            <person name="Podell S."/>
            <person name="Anderson C."/>
            <person name="Hopkinson B."/>
            <person name="Roe K."/>
            <person name="Barbeau K."/>
            <person name="Gaasterland T."/>
            <person name="Ferriera S."/>
            <person name="Johnson J."/>
            <person name="Kravitz S."/>
            <person name="Beeson K."/>
            <person name="Sutton G."/>
            <person name="Rogers Y.-H."/>
            <person name="Friedman R."/>
            <person name="Frazier M."/>
            <person name="Venter J.C."/>
        </authorList>
    </citation>
    <scope>NUCLEOTIDE SEQUENCE [LARGE SCALE GENOMIC DNA]</scope>
    <source>
        <strain evidence="1 2">ATCC 23134</strain>
    </source>
</reference>
<evidence type="ECO:0000313" key="1">
    <source>
        <dbReference type="EMBL" id="EAY25404.1"/>
    </source>
</evidence>
<dbReference type="AlphaFoldDB" id="A1ZW41"/>
<accession>A1ZW41</accession>
<gene>
    <name evidence="1" type="ORF">M23134_06663</name>
</gene>
<proteinExistence type="predicted"/>
<sequence length="151" mass="17832">MRIQASSKDNTYFEAFLDEDLKLYELYWLEGSEDMTDQEYVTLLTHQFDIVLKNDHIKDTQSFCQLLDNRFNFFTMSPELQEWQNEYIGKAIFDTLGYYPKTAFIQSEDFITQLSFEQTMEETEETSGLVRYFDNVIDAKSWLLGVADSTV</sequence>
<protein>
    <submittedName>
        <fullName evidence="1">Uncharacterized protein</fullName>
    </submittedName>
</protein>
<dbReference type="EMBL" id="AAWS01000049">
    <property type="protein sequence ID" value="EAY25404.1"/>
    <property type="molecule type" value="Genomic_DNA"/>
</dbReference>
<dbReference type="Proteomes" id="UP000004095">
    <property type="component" value="Unassembled WGS sequence"/>
</dbReference>
<dbReference type="RefSeq" id="WP_002702895.1">
    <property type="nucleotide sequence ID" value="NZ_AAWS01000049.1"/>
</dbReference>
<keyword evidence="2" id="KW-1185">Reference proteome</keyword>
<organism evidence="1 2">
    <name type="scientific">Microscilla marina ATCC 23134</name>
    <dbReference type="NCBI Taxonomy" id="313606"/>
    <lineage>
        <taxon>Bacteria</taxon>
        <taxon>Pseudomonadati</taxon>
        <taxon>Bacteroidota</taxon>
        <taxon>Cytophagia</taxon>
        <taxon>Cytophagales</taxon>
        <taxon>Microscillaceae</taxon>
        <taxon>Microscilla</taxon>
    </lineage>
</organism>
<name>A1ZW41_MICM2</name>
<comment type="caution">
    <text evidence="1">The sequence shown here is derived from an EMBL/GenBank/DDBJ whole genome shotgun (WGS) entry which is preliminary data.</text>
</comment>